<name>A0A9W5T908_BABOV</name>
<evidence type="ECO:0000313" key="2">
    <source>
        <dbReference type="Proteomes" id="UP001057455"/>
    </source>
</evidence>
<dbReference type="OrthoDB" id="366350at2759"/>
<comment type="caution">
    <text evidence="1">The sequence shown here is derived from an EMBL/GenBank/DDBJ whole genome shotgun (WGS) entry which is preliminary data.</text>
</comment>
<protein>
    <submittedName>
        <fullName evidence="1">Patatin-like phospholipase domain-containing protein 3 isoform X1, putative</fullName>
    </submittedName>
</protein>
<gene>
    <name evidence="1" type="ORF">BaOVIS_003600</name>
</gene>
<keyword evidence="2" id="KW-1185">Reference proteome</keyword>
<dbReference type="EMBL" id="BLIY01000003">
    <property type="protein sequence ID" value="GFE52956.1"/>
    <property type="molecule type" value="Genomic_DNA"/>
</dbReference>
<dbReference type="AlphaFoldDB" id="A0A9W5T908"/>
<accession>A0A9W5T908</accession>
<sequence>MQFDVLPCELDFEFSSWYNKWYIETNFHQFVTGVVALGWLKFDCEVGLGRHGDLANIFSININGNVFIDFELKSVVVKVVRSPVPSCVGHFIRGAVNPVWLTHRTLDGKTANVVPVLLKETDQVVNGKNNVCPELFVGHLNVTNGNTHAKHLLQLELNTGLDLPNLFLHVVIVCELGREFTSLVKSGTEEPRNLGKKGLGGEESTVFVGKLLDQSLVPVELLESLQVNEVNAQALGLVTVHLVTENTDLHALTWNVLQYNSSAETLVPLSVIVLKSCT</sequence>
<dbReference type="Proteomes" id="UP001057455">
    <property type="component" value="Unassembled WGS sequence"/>
</dbReference>
<evidence type="ECO:0000313" key="1">
    <source>
        <dbReference type="EMBL" id="GFE52956.1"/>
    </source>
</evidence>
<proteinExistence type="predicted"/>
<organism evidence="1 2">
    <name type="scientific">Babesia ovis</name>
    <dbReference type="NCBI Taxonomy" id="5869"/>
    <lineage>
        <taxon>Eukaryota</taxon>
        <taxon>Sar</taxon>
        <taxon>Alveolata</taxon>
        <taxon>Apicomplexa</taxon>
        <taxon>Aconoidasida</taxon>
        <taxon>Piroplasmida</taxon>
        <taxon>Babesiidae</taxon>
        <taxon>Babesia</taxon>
    </lineage>
</organism>
<reference evidence="1" key="1">
    <citation type="submission" date="2019-12" db="EMBL/GenBank/DDBJ databases">
        <title>Genome sequence of Babesia ovis.</title>
        <authorList>
            <person name="Yamagishi J."/>
            <person name="Sevinc F."/>
            <person name="Xuan X."/>
        </authorList>
    </citation>
    <scope>NUCLEOTIDE SEQUENCE</scope>
    <source>
        <strain evidence="1">Selcuk</strain>
    </source>
</reference>